<evidence type="ECO:0000313" key="3">
    <source>
        <dbReference type="Proteomes" id="UP001500782"/>
    </source>
</evidence>
<organism evidence="2 3">
    <name type="scientific">Bacillus carboniphilus</name>
    <dbReference type="NCBI Taxonomy" id="86663"/>
    <lineage>
        <taxon>Bacteria</taxon>
        <taxon>Bacillati</taxon>
        <taxon>Bacillota</taxon>
        <taxon>Bacilli</taxon>
        <taxon>Bacillales</taxon>
        <taxon>Bacillaceae</taxon>
        <taxon>Bacillus</taxon>
    </lineage>
</organism>
<gene>
    <name evidence="2" type="ORF">GCM10008967_21500</name>
</gene>
<keyword evidence="1" id="KW-1133">Transmembrane helix</keyword>
<accession>A0ABP3FZ55</accession>
<evidence type="ECO:0000313" key="2">
    <source>
        <dbReference type="EMBL" id="GAA0330703.1"/>
    </source>
</evidence>
<evidence type="ECO:0000256" key="1">
    <source>
        <dbReference type="SAM" id="Phobius"/>
    </source>
</evidence>
<dbReference type="EMBL" id="BAAADJ010000021">
    <property type="protein sequence ID" value="GAA0330703.1"/>
    <property type="molecule type" value="Genomic_DNA"/>
</dbReference>
<comment type="caution">
    <text evidence="2">The sequence shown here is derived from an EMBL/GenBank/DDBJ whole genome shotgun (WGS) entry which is preliminary data.</text>
</comment>
<protein>
    <submittedName>
        <fullName evidence="2">Uncharacterized protein</fullName>
    </submittedName>
</protein>
<name>A0ABP3FZ55_9BACI</name>
<keyword evidence="1" id="KW-0472">Membrane</keyword>
<reference evidence="3" key="1">
    <citation type="journal article" date="2019" name="Int. J. Syst. Evol. Microbiol.">
        <title>The Global Catalogue of Microorganisms (GCM) 10K type strain sequencing project: providing services to taxonomists for standard genome sequencing and annotation.</title>
        <authorList>
            <consortium name="The Broad Institute Genomics Platform"/>
            <consortium name="The Broad Institute Genome Sequencing Center for Infectious Disease"/>
            <person name="Wu L."/>
            <person name="Ma J."/>
        </authorList>
    </citation>
    <scope>NUCLEOTIDE SEQUENCE [LARGE SCALE GENOMIC DNA]</scope>
    <source>
        <strain evidence="3">JCM 9731</strain>
    </source>
</reference>
<keyword evidence="1" id="KW-0812">Transmembrane</keyword>
<keyword evidence="3" id="KW-1185">Reference proteome</keyword>
<proteinExistence type="predicted"/>
<dbReference type="RefSeq" id="WP_343798927.1">
    <property type="nucleotide sequence ID" value="NZ_BAAADJ010000021.1"/>
</dbReference>
<dbReference type="Proteomes" id="UP001500782">
    <property type="component" value="Unassembled WGS sequence"/>
</dbReference>
<feature type="transmembrane region" description="Helical" evidence="1">
    <location>
        <begin position="12"/>
        <end position="35"/>
    </location>
</feature>
<sequence length="44" mass="4751">MMGSSGMMGGQLMGFGILGWLINLIVIGAVVYIAVRMAIKHERK</sequence>